<comment type="subcellular location">
    <subcellularLocation>
        <location evidence="1">Membrane</location>
        <topology evidence="1">Multi-pass membrane protein</topology>
    </subcellularLocation>
</comment>
<evidence type="ECO:0000259" key="6">
    <source>
        <dbReference type="Pfam" id="PF13515"/>
    </source>
</evidence>
<feature type="domain" description="Integral membrane bound transporter" evidence="6">
    <location>
        <begin position="205"/>
        <end position="326"/>
    </location>
</feature>
<feature type="transmembrane region" description="Helical" evidence="5">
    <location>
        <begin position="284"/>
        <end position="303"/>
    </location>
</feature>
<accession>A0ABY5M7N7</accession>
<feature type="transmembrane region" description="Helical" evidence="5">
    <location>
        <begin position="125"/>
        <end position="142"/>
    </location>
</feature>
<name>A0ABY5M7N7_9ACTN</name>
<organism evidence="7 8">
    <name type="scientific">Aeromicrobium wangtongii</name>
    <dbReference type="NCBI Taxonomy" id="2969247"/>
    <lineage>
        <taxon>Bacteria</taxon>
        <taxon>Bacillati</taxon>
        <taxon>Actinomycetota</taxon>
        <taxon>Actinomycetes</taxon>
        <taxon>Propionibacteriales</taxon>
        <taxon>Nocardioidaceae</taxon>
        <taxon>Aeromicrobium</taxon>
    </lineage>
</organism>
<gene>
    <name evidence="7" type="ORF">NQV15_14745</name>
</gene>
<keyword evidence="3 5" id="KW-1133">Transmembrane helix</keyword>
<feature type="transmembrane region" description="Helical" evidence="5">
    <location>
        <begin position="239"/>
        <end position="272"/>
    </location>
</feature>
<dbReference type="EMBL" id="CP102173">
    <property type="protein sequence ID" value="UUP13101.1"/>
    <property type="molecule type" value="Genomic_DNA"/>
</dbReference>
<feature type="transmembrane region" description="Helical" evidence="5">
    <location>
        <begin position="197"/>
        <end position="219"/>
    </location>
</feature>
<evidence type="ECO:0000256" key="1">
    <source>
        <dbReference type="ARBA" id="ARBA00004141"/>
    </source>
</evidence>
<keyword evidence="4 5" id="KW-0472">Membrane</keyword>
<feature type="transmembrane region" description="Helical" evidence="5">
    <location>
        <begin position="148"/>
        <end position="176"/>
    </location>
</feature>
<evidence type="ECO:0000313" key="7">
    <source>
        <dbReference type="EMBL" id="UUP13101.1"/>
    </source>
</evidence>
<keyword evidence="2 5" id="KW-0812">Transmembrane</keyword>
<dbReference type="Proteomes" id="UP001316184">
    <property type="component" value="Chromosome"/>
</dbReference>
<feature type="transmembrane region" description="Helical" evidence="5">
    <location>
        <begin position="77"/>
        <end position="93"/>
    </location>
</feature>
<feature type="transmembrane region" description="Helical" evidence="5">
    <location>
        <begin position="48"/>
        <end position="65"/>
    </location>
</feature>
<keyword evidence="8" id="KW-1185">Reference proteome</keyword>
<evidence type="ECO:0000256" key="2">
    <source>
        <dbReference type="ARBA" id="ARBA00022692"/>
    </source>
</evidence>
<dbReference type="Pfam" id="PF13515">
    <property type="entry name" value="FUSC_2"/>
    <property type="match status" value="1"/>
</dbReference>
<evidence type="ECO:0000256" key="3">
    <source>
        <dbReference type="ARBA" id="ARBA00022989"/>
    </source>
</evidence>
<sequence>MPPSVLRLLAQDLRRIGPGVLNGPTAAKVGVSVAVPLLALMATDHLEWSAFCAFGAFAAVYGRALTRRARARQQAQAGAALVVAVTVGTIAALSAHPSFWIVVGGSITAMLMAVLADVADWKPGGGLFALFGFAVCATQADASWSTVLIAAALSTATAAFATAVGCLGPAGTVPAPDHRLAERLRRPSTMRHAVRHLIAPLLTGSVAVALDIGHPYWGMVASIVPLTSPSLREMAFRGVHRLIGTALGLILTAVILAFDPSSAALVVVIIVAQVVTELIVMRNYALALVFITPLALLMGQLVHPLPTTDVVVQRGVETLIGVVIGLGVAWATRRRPQAKSLSPQ</sequence>
<dbReference type="InterPro" id="IPR049453">
    <property type="entry name" value="Memb_transporter_dom"/>
</dbReference>
<evidence type="ECO:0000256" key="4">
    <source>
        <dbReference type="ARBA" id="ARBA00023136"/>
    </source>
</evidence>
<feature type="transmembrane region" description="Helical" evidence="5">
    <location>
        <begin position="315"/>
        <end position="332"/>
    </location>
</feature>
<proteinExistence type="predicted"/>
<feature type="transmembrane region" description="Helical" evidence="5">
    <location>
        <begin position="20"/>
        <end position="42"/>
    </location>
</feature>
<protein>
    <submittedName>
        <fullName evidence="7">FUSC family protein</fullName>
    </submittedName>
</protein>
<evidence type="ECO:0000256" key="5">
    <source>
        <dbReference type="SAM" id="Phobius"/>
    </source>
</evidence>
<dbReference type="RefSeq" id="WP_232400968.1">
    <property type="nucleotide sequence ID" value="NZ_CP102173.1"/>
</dbReference>
<evidence type="ECO:0000313" key="8">
    <source>
        <dbReference type="Proteomes" id="UP001316184"/>
    </source>
</evidence>
<reference evidence="7 8" key="1">
    <citation type="submission" date="2022-08" db="EMBL/GenBank/DDBJ databases">
        <title>novel species in genus Aeromicrobium.</title>
        <authorList>
            <person name="Ye L."/>
        </authorList>
    </citation>
    <scope>NUCLEOTIDE SEQUENCE [LARGE SCALE GENOMIC DNA]</scope>
    <source>
        <strain evidence="8">zg-Y1379</strain>
    </source>
</reference>
<feature type="transmembrane region" description="Helical" evidence="5">
    <location>
        <begin position="99"/>
        <end position="118"/>
    </location>
</feature>